<feature type="region of interest" description="Disordered" evidence="1">
    <location>
        <begin position="242"/>
        <end position="307"/>
    </location>
</feature>
<gene>
    <name evidence="3" type="ORF">HYPDE_28258</name>
</gene>
<organism evidence="3 4">
    <name type="scientific">Hyphomicrobium denitrificans 1NES1</name>
    <dbReference type="NCBI Taxonomy" id="670307"/>
    <lineage>
        <taxon>Bacteria</taxon>
        <taxon>Pseudomonadati</taxon>
        <taxon>Pseudomonadota</taxon>
        <taxon>Alphaproteobacteria</taxon>
        <taxon>Hyphomicrobiales</taxon>
        <taxon>Hyphomicrobiaceae</taxon>
        <taxon>Hyphomicrobium</taxon>
    </lineage>
</organism>
<name>N0B9V4_9HYPH</name>
<reference evidence="3 4" key="1">
    <citation type="journal article" date="2013" name="Genome Announc.">
        <title>Genome sequences for three denitrifying bacterial strains isolated from a uranium- and nitrate-contaminated subsurface environment.</title>
        <authorList>
            <person name="Venkatramanan R."/>
            <person name="Prakash O."/>
            <person name="Woyke T."/>
            <person name="Chain P."/>
            <person name="Goodwin L.A."/>
            <person name="Watson D."/>
            <person name="Brooks S."/>
            <person name="Kostka J.E."/>
            <person name="Green S.J."/>
        </authorList>
    </citation>
    <scope>NUCLEOTIDE SEQUENCE [LARGE SCALE GENOMIC DNA]</scope>
    <source>
        <strain evidence="3 4">1NES1</strain>
    </source>
</reference>
<evidence type="ECO:0000256" key="1">
    <source>
        <dbReference type="SAM" id="MobiDB-lite"/>
    </source>
</evidence>
<feature type="region of interest" description="Disordered" evidence="1">
    <location>
        <begin position="75"/>
        <end position="101"/>
    </location>
</feature>
<proteinExistence type="predicted"/>
<keyword evidence="2" id="KW-0812">Transmembrane</keyword>
<accession>N0B9V4</accession>
<feature type="compositionally biased region" description="Polar residues" evidence="1">
    <location>
        <begin position="297"/>
        <end position="307"/>
    </location>
</feature>
<dbReference type="KEGG" id="hdt:HYPDE_28258"/>
<sequence length="307" mass="34409">MVAGPFFFSPLVVKHPRLTAHHFPALRTALVLPFLGSQKAHPAWQTHKHGVRDLSLLSQRYRTEGFSTATFAGLRKRGSPKESTSQRVNHVPGRRLPPPRHGLERRLAQRYSSQRVFLRIGIVCPGGVSRAGECIFAPGFQMDQKLVRCIEGHVYDSARNEHCPLCGARALAKGEDPAKHGRNDTPLLPIETAREGANLDDQSQTRRTPIPTLNRPTLLIGAAAVAVVLLFVGVWASSAHRRRHTRAPLCPDRQPERRLSRRRRSMRVQINRRLPRVHTKVARAPPERNKTRASLRPRQQPSVTGSP</sequence>
<dbReference type="EMBL" id="CP005587">
    <property type="protein sequence ID" value="AGK57331.1"/>
    <property type="molecule type" value="Genomic_DNA"/>
</dbReference>
<dbReference type="Proteomes" id="UP000005952">
    <property type="component" value="Chromosome"/>
</dbReference>
<evidence type="ECO:0000313" key="3">
    <source>
        <dbReference type="EMBL" id="AGK57331.1"/>
    </source>
</evidence>
<keyword evidence="4" id="KW-1185">Reference proteome</keyword>
<feature type="transmembrane region" description="Helical" evidence="2">
    <location>
        <begin position="217"/>
        <end position="236"/>
    </location>
</feature>
<keyword evidence="2" id="KW-1133">Transmembrane helix</keyword>
<dbReference type="HOGENOM" id="CLU_905439_0_0_5"/>
<dbReference type="AlphaFoldDB" id="N0B9V4"/>
<evidence type="ECO:0000256" key="2">
    <source>
        <dbReference type="SAM" id="Phobius"/>
    </source>
</evidence>
<evidence type="ECO:0000313" key="4">
    <source>
        <dbReference type="Proteomes" id="UP000005952"/>
    </source>
</evidence>
<protein>
    <submittedName>
        <fullName evidence="3">Uncharacterized protein</fullName>
    </submittedName>
</protein>
<keyword evidence="2" id="KW-0472">Membrane</keyword>